<keyword evidence="1" id="KW-0812">Transmembrane</keyword>
<protein>
    <recommendedName>
        <fullName evidence="4">Oxalate:formate antiporter</fullName>
    </recommendedName>
</protein>
<keyword evidence="1" id="KW-0472">Membrane</keyword>
<sequence length="57" mass="6243">MTETTRIKKTPATLILFAWLVVGIPAGWGVYNTVLNAKKLFATSPPAQMPQKETGRV</sequence>
<dbReference type="AlphaFoldDB" id="A0A1I6MKS6"/>
<evidence type="ECO:0008006" key="4">
    <source>
        <dbReference type="Google" id="ProtNLM"/>
    </source>
</evidence>
<evidence type="ECO:0000313" key="2">
    <source>
        <dbReference type="EMBL" id="SFS16208.1"/>
    </source>
</evidence>
<keyword evidence="1" id="KW-1133">Transmembrane helix</keyword>
<proteinExistence type="predicted"/>
<name>A0A1I6MKS6_9BACT</name>
<dbReference type="EMBL" id="FOZL01000001">
    <property type="protein sequence ID" value="SFS16208.1"/>
    <property type="molecule type" value="Genomic_DNA"/>
</dbReference>
<dbReference type="OrthoDB" id="8566528at2"/>
<organism evidence="2 3">
    <name type="scientific">Granulicella pectinivorans</name>
    <dbReference type="NCBI Taxonomy" id="474950"/>
    <lineage>
        <taxon>Bacteria</taxon>
        <taxon>Pseudomonadati</taxon>
        <taxon>Acidobacteriota</taxon>
        <taxon>Terriglobia</taxon>
        <taxon>Terriglobales</taxon>
        <taxon>Acidobacteriaceae</taxon>
        <taxon>Granulicella</taxon>
    </lineage>
</organism>
<dbReference type="Proteomes" id="UP000199024">
    <property type="component" value="Unassembled WGS sequence"/>
</dbReference>
<accession>A0A1I6MKS6</accession>
<dbReference type="STRING" id="474950.SAMN05421771_2871"/>
<reference evidence="2 3" key="1">
    <citation type="submission" date="2016-10" db="EMBL/GenBank/DDBJ databases">
        <authorList>
            <person name="de Groot N.N."/>
        </authorList>
    </citation>
    <scope>NUCLEOTIDE SEQUENCE [LARGE SCALE GENOMIC DNA]</scope>
    <source>
        <strain evidence="2 3">DSM 21001</strain>
    </source>
</reference>
<keyword evidence="3" id="KW-1185">Reference proteome</keyword>
<feature type="transmembrane region" description="Helical" evidence="1">
    <location>
        <begin position="12"/>
        <end position="31"/>
    </location>
</feature>
<evidence type="ECO:0000256" key="1">
    <source>
        <dbReference type="SAM" id="Phobius"/>
    </source>
</evidence>
<gene>
    <name evidence="2" type="ORF">SAMN05421771_2871</name>
</gene>
<evidence type="ECO:0000313" key="3">
    <source>
        <dbReference type="Proteomes" id="UP000199024"/>
    </source>
</evidence>